<dbReference type="OrthoDB" id="5565328at2759"/>
<keyword evidence="4" id="KW-0498">Mitosis</keyword>
<evidence type="ECO:0000256" key="3">
    <source>
        <dbReference type="ARBA" id="ARBA00022618"/>
    </source>
</evidence>
<evidence type="ECO:0000256" key="2">
    <source>
        <dbReference type="ARBA" id="ARBA00008585"/>
    </source>
</evidence>
<dbReference type="GO" id="GO:0007059">
    <property type="term" value="P:chromosome segregation"/>
    <property type="evidence" value="ECO:0007669"/>
    <property type="project" value="UniProtKB-KW"/>
</dbReference>
<evidence type="ECO:0000256" key="1">
    <source>
        <dbReference type="ARBA" id="ARBA00004123"/>
    </source>
</evidence>
<dbReference type="InterPro" id="IPR019440">
    <property type="entry name" value="MAU2"/>
</dbReference>
<evidence type="ECO:0000256" key="9">
    <source>
        <dbReference type="SAM" id="MobiDB-lite"/>
    </source>
</evidence>
<dbReference type="GO" id="GO:0007064">
    <property type="term" value="P:mitotic sister chromatid cohesion"/>
    <property type="evidence" value="ECO:0007669"/>
    <property type="project" value="InterPro"/>
</dbReference>
<keyword evidence="8" id="KW-0175">Coiled coil</keyword>
<evidence type="ECO:0000256" key="5">
    <source>
        <dbReference type="ARBA" id="ARBA00022829"/>
    </source>
</evidence>
<evidence type="ECO:0000256" key="8">
    <source>
        <dbReference type="SAM" id="Coils"/>
    </source>
</evidence>
<dbReference type="GO" id="GO:0005634">
    <property type="term" value="C:nucleus"/>
    <property type="evidence" value="ECO:0007669"/>
    <property type="project" value="UniProtKB-SubCell"/>
</dbReference>
<gene>
    <name evidence="10" type="ORF">BGZ65_004071</name>
</gene>
<evidence type="ECO:0000313" key="10">
    <source>
        <dbReference type="EMBL" id="KAG0006766.1"/>
    </source>
</evidence>
<comment type="caution">
    <text evidence="10">The sequence shown here is derived from an EMBL/GenBank/DDBJ whole genome shotgun (WGS) entry which is preliminary data.</text>
</comment>
<dbReference type="GO" id="GO:0051301">
    <property type="term" value="P:cell division"/>
    <property type="evidence" value="ECO:0007669"/>
    <property type="project" value="UniProtKB-KW"/>
</dbReference>
<accession>A0A9P6MKR2</accession>
<dbReference type="EMBL" id="JAAAHW010000060">
    <property type="protein sequence ID" value="KAG0006766.1"/>
    <property type="molecule type" value="Genomic_DNA"/>
</dbReference>
<feature type="coiled-coil region" evidence="8">
    <location>
        <begin position="17"/>
        <end position="44"/>
    </location>
</feature>
<dbReference type="Proteomes" id="UP000749646">
    <property type="component" value="Unassembled WGS sequence"/>
</dbReference>
<proteinExistence type="inferred from homology"/>
<dbReference type="AlphaFoldDB" id="A0A9P6MKR2"/>
<feature type="region of interest" description="Disordered" evidence="9">
    <location>
        <begin position="187"/>
        <end position="247"/>
    </location>
</feature>
<reference evidence="10" key="1">
    <citation type="journal article" date="2020" name="Fungal Divers.">
        <title>Resolving the Mortierellaceae phylogeny through synthesis of multi-gene phylogenetics and phylogenomics.</title>
        <authorList>
            <person name="Vandepol N."/>
            <person name="Liber J."/>
            <person name="Desiro A."/>
            <person name="Na H."/>
            <person name="Kennedy M."/>
            <person name="Barry K."/>
            <person name="Grigoriev I.V."/>
            <person name="Miller A.N."/>
            <person name="O'Donnell K."/>
            <person name="Stajich J.E."/>
            <person name="Bonito G."/>
        </authorList>
    </citation>
    <scope>NUCLEOTIDE SEQUENCE</scope>
    <source>
        <strain evidence="10">MES-2147</strain>
    </source>
</reference>
<organism evidence="10 11">
    <name type="scientific">Modicella reniformis</name>
    <dbReference type="NCBI Taxonomy" id="1440133"/>
    <lineage>
        <taxon>Eukaryota</taxon>
        <taxon>Fungi</taxon>
        <taxon>Fungi incertae sedis</taxon>
        <taxon>Mucoromycota</taxon>
        <taxon>Mortierellomycotina</taxon>
        <taxon>Mortierellomycetes</taxon>
        <taxon>Mortierellales</taxon>
        <taxon>Mortierellaceae</taxon>
        <taxon>Modicella</taxon>
    </lineage>
</organism>
<dbReference type="PANTHER" id="PTHR21394">
    <property type="entry name" value="MAU2 CHROMATID COHESION FACTOR HOMOLOG"/>
    <property type="match status" value="1"/>
</dbReference>
<feature type="compositionally biased region" description="Low complexity" evidence="9">
    <location>
        <begin position="187"/>
        <end position="235"/>
    </location>
</feature>
<keyword evidence="11" id="KW-1185">Reference proteome</keyword>
<comment type="similarity">
    <text evidence="2">Belongs to the SCC4/mau-2 family.</text>
</comment>
<name>A0A9P6MKR2_9FUNG</name>
<comment type="subcellular location">
    <subcellularLocation>
        <location evidence="1">Nucleus</location>
    </subcellularLocation>
</comment>
<keyword evidence="7" id="KW-0131">Cell cycle</keyword>
<sequence length="661" mass="73527">MTQLDRAKTGLRLAQVLVEETESLERAEEEINKAITIVDAIQSSSALDIQLRLYDLQIQIYIETNKFRLAKNALRIATAEAAKHELYWWTYQFCFLKARVHFLVGEVAGSLLALNQGAALAEKQGDFDLKMVFWIVAGQHSLMLSNWDQLMTYLQKLTPHMGLDETFAISSSMSSSSISIPVSTTTASTTKTTSSSSPSSSSSSSLSSPSSSSSSSSSSSIPPSASKDSRSSAPPVAGSSPRPTERPQICQSKQLRVFFLILYISCMLRIGGVAKSLAALTLLHGVLDETRPKDTDELQGIFRIPLKVKSDRANNNRSSLHYETWSHISIKWMSFSQVYCLTYLLSGICSKADMTQPMKAEQFLVEGIKVVDRELNVNDYETSTLNVRRNQRWFSLLMMAMLFHLADVFMIKYSLAAAEDTILKATYWSKVCGMWEAFKWRISLSIGMLMQLGGRLEEALEWYGICISHSKSVHQDLEGYEAKTLAIINTAMIYCGQRFLDLQKVRELQLEARARHGFNPSTNVLVALHILDSRVKEGLIPVRQHLQEALKLSSALLNTQTRSLTLLLLGDSYMHPHDQQAEKMLSAGYVHAVKTSNQIVAAAAGSCLKDLYLATSQGIKASQQAQQNLPILETVDQVFQTRLMGPLLHDSAIDQPESVEK</sequence>
<keyword evidence="3" id="KW-0132">Cell division</keyword>
<protein>
    <submittedName>
        <fullName evidence="10">Uncharacterized protein</fullName>
    </submittedName>
</protein>
<evidence type="ECO:0000256" key="7">
    <source>
        <dbReference type="ARBA" id="ARBA00023306"/>
    </source>
</evidence>
<keyword evidence="5" id="KW-0159">Chromosome partition</keyword>
<evidence type="ECO:0000256" key="4">
    <source>
        <dbReference type="ARBA" id="ARBA00022776"/>
    </source>
</evidence>
<evidence type="ECO:0000313" key="11">
    <source>
        <dbReference type="Proteomes" id="UP000749646"/>
    </source>
</evidence>
<evidence type="ECO:0000256" key="6">
    <source>
        <dbReference type="ARBA" id="ARBA00023242"/>
    </source>
</evidence>
<dbReference type="Pfam" id="PF10345">
    <property type="entry name" value="Cohesin_load"/>
    <property type="match status" value="2"/>
</dbReference>
<keyword evidence="6" id="KW-0539">Nucleus</keyword>